<keyword evidence="6" id="KW-1185">Reference proteome</keyword>
<dbReference type="SMART" id="SM00353">
    <property type="entry name" value="HLH"/>
    <property type="match status" value="1"/>
</dbReference>
<feature type="region of interest" description="Disordered" evidence="3">
    <location>
        <begin position="1"/>
        <end position="591"/>
    </location>
</feature>
<dbReference type="Gene3D" id="4.10.280.10">
    <property type="entry name" value="Helix-loop-helix DNA-binding domain"/>
    <property type="match status" value="1"/>
</dbReference>
<dbReference type="Pfam" id="PF00010">
    <property type="entry name" value="HLH"/>
    <property type="match status" value="1"/>
</dbReference>
<feature type="compositionally biased region" description="Basic residues" evidence="3">
    <location>
        <begin position="492"/>
        <end position="507"/>
    </location>
</feature>
<dbReference type="GO" id="GO:0003700">
    <property type="term" value="F:DNA-binding transcription factor activity"/>
    <property type="evidence" value="ECO:0007669"/>
    <property type="project" value="TreeGrafter"/>
</dbReference>
<dbReference type="SUPFAM" id="SSF47459">
    <property type="entry name" value="HLH, helix-loop-helix DNA-binding domain"/>
    <property type="match status" value="1"/>
</dbReference>
<feature type="compositionally biased region" description="Polar residues" evidence="3">
    <location>
        <begin position="168"/>
        <end position="187"/>
    </location>
</feature>
<dbReference type="EMBL" id="MVBO01000056">
    <property type="protein sequence ID" value="OZJ04043.1"/>
    <property type="molecule type" value="Genomic_DNA"/>
</dbReference>
<dbReference type="GO" id="GO:0046983">
    <property type="term" value="F:protein dimerization activity"/>
    <property type="evidence" value="ECO:0007669"/>
    <property type="project" value="InterPro"/>
</dbReference>
<dbReference type="GO" id="GO:0090575">
    <property type="term" value="C:RNA polymerase II transcription regulator complex"/>
    <property type="evidence" value="ECO:0007669"/>
    <property type="project" value="TreeGrafter"/>
</dbReference>
<gene>
    <name evidence="5" type="ORF">BZG36_03556</name>
</gene>
<feature type="compositionally biased region" description="Polar residues" evidence="3">
    <location>
        <begin position="1"/>
        <end position="11"/>
    </location>
</feature>
<feature type="compositionally biased region" description="Polar residues" evidence="3">
    <location>
        <begin position="477"/>
        <end position="487"/>
    </location>
</feature>
<dbReference type="GO" id="GO:0003677">
    <property type="term" value="F:DNA binding"/>
    <property type="evidence" value="ECO:0007669"/>
    <property type="project" value="UniProtKB-KW"/>
</dbReference>
<protein>
    <recommendedName>
        <fullName evidence="4">BHLH domain-containing protein</fullName>
    </recommendedName>
</protein>
<evidence type="ECO:0000256" key="2">
    <source>
        <dbReference type="ARBA" id="ARBA00023242"/>
    </source>
</evidence>
<organism evidence="5 6">
    <name type="scientific">Bifiguratus adelaidae</name>
    <dbReference type="NCBI Taxonomy" id="1938954"/>
    <lineage>
        <taxon>Eukaryota</taxon>
        <taxon>Fungi</taxon>
        <taxon>Fungi incertae sedis</taxon>
        <taxon>Mucoromycota</taxon>
        <taxon>Mucoromycotina</taxon>
        <taxon>Endogonomycetes</taxon>
        <taxon>Endogonales</taxon>
        <taxon>Endogonales incertae sedis</taxon>
        <taxon>Bifiguratus</taxon>
    </lineage>
</organism>
<evidence type="ECO:0000313" key="5">
    <source>
        <dbReference type="EMBL" id="OZJ04043.1"/>
    </source>
</evidence>
<evidence type="ECO:0000313" key="6">
    <source>
        <dbReference type="Proteomes" id="UP000242875"/>
    </source>
</evidence>
<dbReference type="Proteomes" id="UP000242875">
    <property type="component" value="Unassembled WGS sequence"/>
</dbReference>
<sequence>MAHLAQQSPQHNPVPHPLLPSPRELLSAVGKSSSHPEYSSVQSLPSIAQPSPPFGNRENDSDSMHPAHQQSRGASPERPPDGGSTPSASLLTSPYPGPPGAPERDNARLKPDNVWHGEIQTDFKNAHTSSAQSPLLQHQYHYPSTYSNESRSRTTTNEDITSHGGTAGIQSGLSQMSMSNGTTTPTSMPYDPRQRPSMSGPVRSLATVEPNQTYPPNFDGSRRGSTDPSSFSGDRRYSQGENMLPLPSINTNLPDRRESVATDYSYISPVTGSRRGSVATDYSVYSSQPPSPNGGHRLGLTKPPTLLDNRPDLTGQRRESLPSIHIPPGGSDPYGRRHSIAAGEINKRSNQEQHANNAPHPGALRPDMRQPSGYGMTDDRYRSSYSAPSSPPLPTSNLYDPRSNNSRQHQLSHNPGYGSESQHYGHHYRPPFGPPQYPTDRRSSTLKVEGYHNEGQRRPSLRSVTPPKQNHHHPYHSETSSPYQPYDSNSMHPHHPPSHHHMGASHHHPQDEYEPAGPGPMEIDTHGGYKSPAGNPKYSRNESVSYHRPSIQSADSDYGYYQNSPGSAASNLALGSKQDTPYSRSPELRVSHKLAERKRRKEMKDLFDELRDALPVEKSMKTSKWEILSKAVEYIHTLKARDMDMEREISMLRKEVDMLKMSNSH</sequence>
<dbReference type="InterPro" id="IPR011598">
    <property type="entry name" value="bHLH_dom"/>
</dbReference>
<keyword evidence="2" id="KW-0539">Nucleus</keyword>
<evidence type="ECO:0000259" key="4">
    <source>
        <dbReference type="PROSITE" id="PS50888"/>
    </source>
</evidence>
<feature type="compositionally biased region" description="Polar residues" evidence="3">
    <location>
        <begin position="30"/>
        <end position="49"/>
    </location>
</feature>
<dbReference type="InterPro" id="IPR036638">
    <property type="entry name" value="HLH_DNA-bd_sf"/>
</dbReference>
<evidence type="ECO:0000256" key="1">
    <source>
        <dbReference type="ARBA" id="ARBA00023125"/>
    </source>
</evidence>
<keyword evidence="1" id="KW-0238">DNA-binding</keyword>
<feature type="compositionally biased region" description="Basic and acidic residues" evidence="3">
    <location>
        <begin position="309"/>
        <end position="320"/>
    </location>
</feature>
<dbReference type="GO" id="GO:0045944">
    <property type="term" value="P:positive regulation of transcription by RNA polymerase II"/>
    <property type="evidence" value="ECO:0007669"/>
    <property type="project" value="TreeGrafter"/>
</dbReference>
<feature type="compositionally biased region" description="Polar residues" evidence="3">
    <location>
        <begin position="402"/>
        <end position="413"/>
    </location>
</feature>
<dbReference type="PANTHER" id="PTHR10328:SF15">
    <property type="entry name" value="BHLH TRANSCRIPTION FACTOR"/>
    <property type="match status" value="1"/>
</dbReference>
<feature type="compositionally biased region" description="Polar residues" evidence="3">
    <location>
        <begin position="126"/>
        <end position="159"/>
    </location>
</feature>
<reference evidence="5 6" key="1">
    <citation type="journal article" date="2017" name="Mycologia">
        <title>Bifiguratus adelaidae, gen. et sp. nov., a new member of Mucoromycotina in endophytic and soil-dwelling habitats.</title>
        <authorList>
            <person name="Torres-Cruz T.J."/>
            <person name="Billingsley Tobias T.L."/>
            <person name="Almatruk M."/>
            <person name="Hesse C."/>
            <person name="Kuske C.R."/>
            <person name="Desiro A."/>
            <person name="Benucci G.M."/>
            <person name="Bonito G."/>
            <person name="Stajich J.E."/>
            <person name="Dunlap C."/>
            <person name="Arnold A.E."/>
            <person name="Porras-Alfaro A."/>
        </authorList>
    </citation>
    <scope>NUCLEOTIDE SEQUENCE [LARGE SCALE GENOMIC DNA]</scope>
    <source>
        <strain evidence="5 6">AZ0501</strain>
    </source>
</reference>
<accession>A0A261Y0C8</accession>
<feature type="compositionally biased region" description="Basic and acidic residues" evidence="3">
    <location>
        <begin position="439"/>
        <end position="457"/>
    </location>
</feature>
<feature type="compositionally biased region" description="Basic and acidic residues" evidence="3">
    <location>
        <begin position="102"/>
        <end position="125"/>
    </location>
</feature>
<proteinExistence type="predicted"/>
<dbReference type="OrthoDB" id="2425858at2759"/>
<name>A0A261Y0C8_9FUNG</name>
<comment type="caution">
    <text evidence="5">The sequence shown here is derived from an EMBL/GenBank/DDBJ whole genome shotgun (WGS) entry which is preliminary data.</text>
</comment>
<dbReference type="PANTHER" id="PTHR10328">
    <property type="entry name" value="PROTEIN MAX MYC-ASSOCIATED FACTOR X"/>
    <property type="match status" value="1"/>
</dbReference>
<dbReference type="AlphaFoldDB" id="A0A261Y0C8"/>
<dbReference type="PROSITE" id="PS50888">
    <property type="entry name" value="BHLH"/>
    <property type="match status" value="1"/>
</dbReference>
<feature type="domain" description="BHLH" evidence="4">
    <location>
        <begin position="587"/>
        <end position="638"/>
    </location>
</feature>
<feature type="compositionally biased region" description="Polar residues" evidence="3">
    <location>
        <begin position="550"/>
        <end position="570"/>
    </location>
</feature>
<evidence type="ECO:0000256" key="3">
    <source>
        <dbReference type="SAM" id="MobiDB-lite"/>
    </source>
</evidence>